<proteinExistence type="predicted"/>
<evidence type="ECO:0000256" key="1">
    <source>
        <dbReference type="SAM" id="MobiDB-lite"/>
    </source>
</evidence>
<dbReference type="AlphaFoldDB" id="A0A6J7IMM6"/>
<sequence length="194" mass="21347">MSSLRRLPCPGLCRSAKSRSPPCGRGFPADASAPTRASSCSPTLARARPAPKPPERSSQWRRPARMCSWLPGIPLRSMDSRVLSIRRQWPRASSQVPSAITSLRPSSAVGHSSRGCRWLSPRRSPFLPSFQRLSTAHSCATHPPHPSPPCRPSRHRRLLRHCRPSASANRPEGCLPPSPGHPRSCSPGRRSRVR</sequence>
<feature type="region of interest" description="Disordered" evidence="1">
    <location>
        <begin position="1"/>
        <end position="61"/>
    </location>
</feature>
<protein>
    <submittedName>
        <fullName evidence="2">Unannotated protein</fullName>
    </submittedName>
</protein>
<organism evidence="2">
    <name type="scientific">freshwater metagenome</name>
    <dbReference type="NCBI Taxonomy" id="449393"/>
    <lineage>
        <taxon>unclassified sequences</taxon>
        <taxon>metagenomes</taxon>
        <taxon>ecological metagenomes</taxon>
    </lineage>
</organism>
<feature type="region of interest" description="Disordered" evidence="1">
    <location>
        <begin position="162"/>
        <end position="194"/>
    </location>
</feature>
<gene>
    <name evidence="2" type="ORF">UFOPK3720_00763</name>
</gene>
<accession>A0A6J7IMM6</accession>
<name>A0A6J7IMM6_9ZZZZ</name>
<reference evidence="2" key="1">
    <citation type="submission" date="2020-05" db="EMBL/GenBank/DDBJ databases">
        <authorList>
            <person name="Chiriac C."/>
            <person name="Salcher M."/>
            <person name="Ghai R."/>
            <person name="Kavagutti S V."/>
        </authorList>
    </citation>
    <scope>NUCLEOTIDE SEQUENCE</scope>
</reference>
<evidence type="ECO:0000313" key="2">
    <source>
        <dbReference type="EMBL" id="CAB4932015.1"/>
    </source>
</evidence>
<dbReference type="EMBL" id="CAFBNB010000125">
    <property type="protein sequence ID" value="CAB4932015.1"/>
    <property type="molecule type" value="Genomic_DNA"/>
</dbReference>